<evidence type="ECO:0000256" key="2">
    <source>
        <dbReference type="SAM" id="MobiDB-lite"/>
    </source>
</evidence>
<feature type="region of interest" description="Disordered" evidence="2">
    <location>
        <begin position="331"/>
        <end position="360"/>
    </location>
</feature>
<protein>
    <recommendedName>
        <fullName evidence="3">TauD/TfdA-like domain-containing protein</fullName>
    </recommendedName>
</protein>
<feature type="compositionally biased region" description="Low complexity" evidence="2">
    <location>
        <begin position="333"/>
        <end position="343"/>
    </location>
</feature>
<dbReference type="Gene3D" id="3.60.130.10">
    <property type="entry name" value="Clavaminate synthase-like"/>
    <property type="match status" value="1"/>
</dbReference>
<dbReference type="InterPro" id="IPR003819">
    <property type="entry name" value="TauD/TfdA-like"/>
</dbReference>
<dbReference type="Pfam" id="PF02668">
    <property type="entry name" value="TauD"/>
    <property type="match status" value="1"/>
</dbReference>
<evidence type="ECO:0000313" key="4">
    <source>
        <dbReference type="EMBL" id="KAK3304748.1"/>
    </source>
</evidence>
<gene>
    <name evidence="4" type="ORF">B0T15DRAFT_512861</name>
</gene>
<sequence length="1134" mass="128421">MCNALGCACWGPIGPLPSVVVQSHARFGALAPVSSRTAVGSFIDRFHWPHPISHDWPTAEPQHLAFPGRGTGNGHRWQQDINIEESLAQRLAFFNASTMASTTSDATMQFSGKDLEDIQRVAGLLNLTVDELLQRRRTRSHDTATNSPLQQPVLGGLHRGYSPLQWENGASTGQQLAYRDLGSDTVDLGDFESSGSGLESPDFLLPSPVLVGQDRTTEVFLLNPQTTRYDCDVPLSGFDQPAGGSFAFDRTTADPEADGEEPHDSAVRMDIDSGSHVSDHTVQEQGDGCLLDDVSTDWALVSASPESSVCLTPISASTSSANKRFYKIAPRLSKSSSQSASESGSHRVKKKRSPYEGSKRIDTHLTRQLHACVRCRMQRNRCIPDPTNPRGPCLTCQQRTVRMSRLPCLRYMVTDSTLFRTGLDYMPFYRDHPMVGPHYGDFHLERQWLDVPSKFLCLGQVGSLHFKVELKRFVPPAHSRDVDLKGRSMYAVPWAIADPEAAVEAITEYIDRAKRSYLAAYLDDTDPLVWNIFEAAYRASVFPVPNEMLQKTLRLWVACRFIESKWRCWAESGWADSEIREANPQDPFYRDLDSLPPYIDYQLASIIIHRILGPLRKDVLRELQSTFNTHSPKDWFATFLTSFILLQNYEMQMLFQRQFAARRRARVQYLDMPLVRATNSGAKTILAHFHYCYKGQQLFSPGFDWNSPRVRRMARLDLEQTQFMAQCRDVVVKKARIFHSINNSDVYHEQWWYTSQLFDPDWTPRDTLEHAPPAEANHWPAEVQGDLAWGPSSFASPDDYTLTLTEQEISEVKFGLQHFNDLGLYGSEVTPDTFPLPILGPKLQRIAADIHHGKGFAVIRGLKPDELSPEDNVLVFLGISSYIGVQRGRQDEEGNMLMHIRDAKLSKTAQKDRPTRYSSRASTFHTDTFCDILALQTRNNASSGGKNLLASSWTVYNEISRSHPQLRELLAQPVWSFDSRGKFLPSNTRPLLYHHASRIIMNFAREPLLGLDGVARNPSLPSLTDEQRRSLDVVEEIARRNQIVLEAQRGDLLFINNHGVLHSREAFEDSAAAPRYLVRMWLKNPEMCWDLPRGPLRDGNRRIYDRSGSEELGEQWNIVDIPRDVFRLSERLTS</sequence>
<evidence type="ECO:0000313" key="5">
    <source>
        <dbReference type="Proteomes" id="UP001273166"/>
    </source>
</evidence>
<dbReference type="PANTHER" id="PTHR35392">
    <property type="entry name" value="ZN(II)2CYS6 TRANSCRIPTION FACTOR (EUROFUNG)-RELATED-RELATED"/>
    <property type="match status" value="1"/>
</dbReference>
<name>A0AAJ0GRD3_9PEZI</name>
<dbReference type="AlphaFoldDB" id="A0AAJ0GRD3"/>
<dbReference type="InterPro" id="IPR042098">
    <property type="entry name" value="TauD-like_sf"/>
</dbReference>
<evidence type="ECO:0000256" key="1">
    <source>
        <dbReference type="ARBA" id="ARBA00023002"/>
    </source>
</evidence>
<dbReference type="GeneID" id="87886838"/>
<reference evidence="4" key="1">
    <citation type="journal article" date="2023" name="Mol. Phylogenet. Evol.">
        <title>Genome-scale phylogeny and comparative genomics of the fungal order Sordariales.</title>
        <authorList>
            <person name="Hensen N."/>
            <person name="Bonometti L."/>
            <person name="Westerberg I."/>
            <person name="Brannstrom I.O."/>
            <person name="Guillou S."/>
            <person name="Cros-Aarteil S."/>
            <person name="Calhoun S."/>
            <person name="Haridas S."/>
            <person name="Kuo A."/>
            <person name="Mondo S."/>
            <person name="Pangilinan J."/>
            <person name="Riley R."/>
            <person name="LaButti K."/>
            <person name="Andreopoulos B."/>
            <person name="Lipzen A."/>
            <person name="Chen C."/>
            <person name="Yan M."/>
            <person name="Daum C."/>
            <person name="Ng V."/>
            <person name="Clum A."/>
            <person name="Steindorff A."/>
            <person name="Ohm R.A."/>
            <person name="Martin F."/>
            <person name="Silar P."/>
            <person name="Natvig D.O."/>
            <person name="Lalanne C."/>
            <person name="Gautier V."/>
            <person name="Ament-Velasquez S.L."/>
            <person name="Kruys A."/>
            <person name="Hutchinson M.I."/>
            <person name="Powell A.J."/>
            <person name="Barry K."/>
            <person name="Miller A.N."/>
            <person name="Grigoriev I.V."/>
            <person name="Debuchy R."/>
            <person name="Gladieux P."/>
            <person name="Hiltunen Thoren M."/>
            <person name="Johannesson H."/>
        </authorList>
    </citation>
    <scope>NUCLEOTIDE SEQUENCE</scope>
    <source>
        <strain evidence="4">CBS 333.67</strain>
    </source>
</reference>
<accession>A0AAJ0GRD3</accession>
<dbReference type="EMBL" id="JAUDZG010000005">
    <property type="protein sequence ID" value="KAK3304748.1"/>
    <property type="molecule type" value="Genomic_DNA"/>
</dbReference>
<feature type="domain" description="TauD/TfdA-like" evidence="3">
    <location>
        <begin position="833"/>
        <end position="1081"/>
    </location>
</feature>
<dbReference type="SUPFAM" id="SSF51197">
    <property type="entry name" value="Clavaminate synthase-like"/>
    <property type="match status" value="1"/>
</dbReference>
<keyword evidence="5" id="KW-1185">Reference proteome</keyword>
<feature type="compositionally biased region" description="Basic and acidic residues" evidence="2">
    <location>
        <begin position="260"/>
        <end position="271"/>
    </location>
</feature>
<keyword evidence="1" id="KW-0560">Oxidoreductase</keyword>
<evidence type="ECO:0000259" key="3">
    <source>
        <dbReference type="Pfam" id="PF02668"/>
    </source>
</evidence>
<proteinExistence type="predicted"/>
<dbReference type="RefSeq" id="XP_062720528.1">
    <property type="nucleotide sequence ID" value="XM_062868009.1"/>
</dbReference>
<dbReference type="InterPro" id="IPR052973">
    <property type="entry name" value="Fungal_sec-metab_reg_TF"/>
</dbReference>
<comment type="caution">
    <text evidence="4">The sequence shown here is derived from an EMBL/GenBank/DDBJ whole genome shotgun (WGS) entry which is preliminary data.</text>
</comment>
<dbReference type="Proteomes" id="UP001273166">
    <property type="component" value="Unassembled WGS sequence"/>
</dbReference>
<organism evidence="4 5">
    <name type="scientific">Chaetomium strumarium</name>
    <dbReference type="NCBI Taxonomy" id="1170767"/>
    <lineage>
        <taxon>Eukaryota</taxon>
        <taxon>Fungi</taxon>
        <taxon>Dikarya</taxon>
        <taxon>Ascomycota</taxon>
        <taxon>Pezizomycotina</taxon>
        <taxon>Sordariomycetes</taxon>
        <taxon>Sordariomycetidae</taxon>
        <taxon>Sordariales</taxon>
        <taxon>Chaetomiaceae</taxon>
        <taxon>Chaetomium</taxon>
    </lineage>
</organism>
<dbReference type="PANTHER" id="PTHR35392:SF3">
    <property type="entry name" value="ZN(2)-C6 FUNGAL-TYPE DOMAIN-CONTAINING PROTEIN"/>
    <property type="match status" value="1"/>
</dbReference>
<dbReference type="GO" id="GO:0016491">
    <property type="term" value="F:oxidoreductase activity"/>
    <property type="evidence" value="ECO:0007669"/>
    <property type="project" value="UniProtKB-KW"/>
</dbReference>
<feature type="region of interest" description="Disordered" evidence="2">
    <location>
        <begin position="249"/>
        <end position="271"/>
    </location>
</feature>
<reference evidence="4" key="2">
    <citation type="submission" date="2023-06" db="EMBL/GenBank/DDBJ databases">
        <authorList>
            <consortium name="Lawrence Berkeley National Laboratory"/>
            <person name="Mondo S.J."/>
            <person name="Hensen N."/>
            <person name="Bonometti L."/>
            <person name="Westerberg I."/>
            <person name="Brannstrom I.O."/>
            <person name="Guillou S."/>
            <person name="Cros-Aarteil S."/>
            <person name="Calhoun S."/>
            <person name="Haridas S."/>
            <person name="Kuo A."/>
            <person name="Pangilinan J."/>
            <person name="Riley R."/>
            <person name="Labutti K."/>
            <person name="Andreopoulos B."/>
            <person name="Lipzen A."/>
            <person name="Chen C."/>
            <person name="Yanf M."/>
            <person name="Daum C."/>
            <person name="Ng V."/>
            <person name="Clum A."/>
            <person name="Steindorff A."/>
            <person name="Ohm R."/>
            <person name="Martin F."/>
            <person name="Silar P."/>
            <person name="Natvig D."/>
            <person name="Lalanne C."/>
            <person name="Gautier V."/>
            <person name="Ament-Velasquez S.L."/>
            <person name="Kruys A."/>
            <person name="Hutchinson M.I."/>
            <person name="Powell A.J."/>
            <person name="Barry K."/>
            <person name="Miller A.N."/>
            <person name="Grigoriev I.V."/>
            <person name="Debuchy R."/>
            <person name="Gladieux P."/>
            <person name="Thoren M.H."/>
            <person name="Johannesson H."/>
        </authorList>
    </citation>
    <scope>NUCLEOTIDE SEQUENCE</scope>
    <source>
        <strain evidence="4">CBS 333.67</strain>
    </source>
</reference>
<feature type="region of interest" description="Disordered" evidence="2">
    <location>
        <begin position="137"/>
        <end position="156"/>
    </location>
</feature>